<dbReference type="CDD" id="cd00118">
    <property type="entry name" value="LysM"/>
    <property type="match status" value="1"/>
</dbReference>
<gene>
    <name evidence="3" type="ORF">EDD66_103194</name>
</gene>
<proteinExistence type="predicted"/>
<sequence>MNRRVYRNSLLMKRIALIITVTIITIIALLIFIFPKKIVVNAGDNNRTKTVTSVLIKKGDSLWSIAGQYMTEEYSDRNEYIQEIKECNGLTSDTIHEDQYLIIPHYVEL</sequence>
<keyword evidence="4" id="KW-1185">Reference proteome</keyword>
<dbReference type="Pfam" id="PF01476">
    <property type="entry name" value="LysM"/>
    <property type="match status" value="1"/>
</dbReference>
<evidence type="ECO:0000259" key="2">
    <source>
        <dbReference type="SMART" id="SM00257"/>
    </source>
</evidence>
<dbReference type="RefSeq" id="WP_170164266.1">
    <property type="nucleotide sequence ID" value="NZ_RJVG01000003.1"/>
</dbReference>
<keyword evidence="1" id="KW-0472">Membrane</keyword>
<feature type="domain" description="LysM" evidence="2">
    <location>
        <begin position="53"/>
        <end position="104"/>
    </location>
</feature>
<reference evidence="3 4" key="1">
    <citation type="submission" date="2018-11" db="EMBL/GenBank/DDBJ databases">
        <title>Genomic Encyclopedia of Type Strains, Phase IV (KMG-IV): sequencing the most valuable type-strain genomes for metagenomic binning, comparative biology and taxonomic classification.</title>
        <authorList>
            <person name="Goeker M."/>
        </authorList>
    </citation>
    <scope>NUCLEOTIDE SEQUENCE [LARGE SCALE GENOMIC DNA]</scope>
    <source>
        <strain evidence="3 4">DSM 26537</strain>
    </source>
</reference>
<dbReference type="AlphaFoldDB" id="A0A3N1XSN2"/>
<dbReference type="InterPro" id="IPR036779">
    <property type="entry name" value="LysM_dom_sf"/>
</dbReference>
<protein>
    <submittedName>
        <fullName evidence="3">LysM domain-containing protein</fullName>
    </submittedName>
</protein>
<comment type="caution">
    <text evidence="3">The sequence shown here is derived from an EMBL/GenBank/DDBJ whole genome shotgun (WGS) entry which is preliminary data.</text>
</comment>
<feature type="transmembrane region" description="Helical" evidence="1">
    <location>
        <begin position="12"/>
        <end position="34"/>
    </location>
</feature>
<organism evidence="3 4">
    <name type="scientific">Mobilisporobacter senegalensis</name>
    <dbReference type="NCBI Taxonomy" id="1329262"/>
    <lineage>
        <taxon>Bacteria</taxon>
        <taxon>Bacillati</taxon>
        <taxon>Bacillota</taxon>
        <taxon>Clostridia</taxon>
        <taxon>Lachnospirales</taxon>
        <taxon>Lachnospiraceae</taxon>
        <taxon>Mobilisporobacter</taxon>
    </lineage>
</organism>
<evidence type="ECO:0000256" key="1">
    <source>
        <dbReference type="SAM" id="Phobius"/>
    </source>
</evidence>
<keyword evidence="1" id="KW-0812">Transmembrane</keyword>
<name>A0A3N1XSN2_9FIRM</name>
<keyword evidence="1" id="KW-1133">Transmembrane helix</keyword>
<evidence type="ECO:0000313" key="4">
    <source>
        <dbReference type="Proteomes" id="UP000273083"/>
    </source>
</evidence>
<dbReference type="EMBL" id="RJVG01000003">
    <property type="protein sequence ID" value="ROR29258.1"/>
    <property type="molecule type" value="Genomic_DNA"/>
</dbReference>
<evidence type="ECO:0000313" key="3">
    <source>
        <dbReference type="EMBL" id="ROR29258.1"/>
    </source>
</evidence>
<dbReference type="Proteomes" id="UP000273083">
    <property type="component" value="Unassembled WGS sequence"/>
</dbReference>
<accession>A0A3N1XSN2</accession>
<dbReference type="SUPFAM" id="SSF54106">
    <property type="entry name" value="LysM domain"/>
    <property type="match status" value="1"/>
</dbReference>
<dbReference type="Gene3D" id="3.10.350.10">
    <property type="entry name" value="LysM domain"/>
    <property type="match status" value="1"/>
</dbReference>
<dbReference type="InterPro" id="IPR018392">
    <property type="entry name" value="LysM"/>
</dbReference>
<dbReference type="SMART" id="SM00257">
    <property type="entry name" value="LysM"/>
    <property type="match status" value="1"/>
</dbReference>